<keyword evidence="3" id="KW-0862">Zinc</keyword>
<feature type="region of interest" description="Disordered" evidence="1">
    <location>
        <begin position="203"/>
        <end position="222"/>
    </location>
</feature>
<name>A0AA40F390_9PEZI</name>
<feature type="compositionally biased region" description="Pro residues" evidence="1">
    <location>
        <begin position="242"/>
        <end position="258"/>
    </location>
</feature>
<comment type="caution">
    <text evidence="3">The sequence shown here is derived from an EMBL/GenBank/DDBJ whole genome shotgun (WGS) entry which is preliminary data.</text>
</comment>
<dbReference type="GO" id="GO:0042273">
    <property type="term" value="P:ribosomal large subunit biogenesis"/>
    <property type="evidence" value="ECO:0007669"/>
    <property type="project" value="TreeGrafter"/>
</dbReference>
<proteinExistence type="predicted"/>
<accession>A0AA40F390</accession>
<dbReference type="SUPFAM" id="SSF57667">
    <property type="entry name" value="beta-beta-alpha zinc fingers"/>
    <property type="match status" value="1"/>
</dbReference>
<dbReference type="InterPro" id="IPR040025">
    <property type="entry name" value="Znf622/Rei1/Reh1"/>
</dbReference>
<dbReference type="InterPro" id="IPR041661">
    <property type="entry name" value="ZN622/Rei1/Reh1_Znf-C2H2"/>
</dbReference>
<evidence type="ECO:0000256" key="1">
    <source>
        <dbReference type="SAM" id="MobiDB-lite"/>
    </source>
</evidence>
<dbReference type="PANTHER" id="PTHR13182">
    <property type="entry name" value="ZINC FINGER PROTEIN 622"/>
    <property type="match status" value="1"/>
</dbReference>
<keyword evidence="4" id="KW-1185">Reference proteome</keyword>
<dbReference type="EMBL" id="JAUKUD010000003">
    <property type="protein sequence ID" value="KAK0750305.1"/>
    <property type="molecule type" value="Genomic_DNA"/>
</dbReference>
<dbReference type="InterPro" id="IPR036236">
    <property type="entry name" value="Znf_C2H2_sf"/>
</dbReference>
<gene>
    <name evidence="3" type="ORF">B0T18DRAFT_408612</name>
</gene>
<dbReference type="Pfam" id="PF12756">
    <property type="entry name" value="zf-C2H2_2"/>
    <property type="match status" value="1"/>
</dbReference>
<feature type="region of interest" description="Disordered" evidence="1">
    <location>
        <begin position="230"/>
        <end position="267"/>
    </location>
</feature>
<feature type="region of interest" description="Disordered" evidence="1">
    <location>
        <begin position="1"/>
        <end position="104"/>
    </location>
</feature>
<organism evidence="3 4">
    <name type="scientific">Schizothecium vesticola</name>
    <dbReference type="NCBI Taxonomy" id="314040"/>
    <lineage>
        <taxon>Eukaryota</taxon>
        <taxon>Fungi</taxon>
        <taxon>Dikarya</taxon>
        <taxon>Ascomycota</taxon>
        <taxon>Pezizomycotina</taxon>
        <taxon>Sordariomycetes</taxon>
        <taxon>Sordariomycetidae</taxon>
        <taxon>Sordariales</taxon>
        <taxon>Schizotheciaceae</taxon>
        <taxon>Schizothecium</taxon>
    </lineage>
</organism>
<protein>
    <submittedName>
        <fullName evidence="3">C2H2 type zinc-finger-domain-containing protein</fullName>
    </submittedName>
</protein>
<dbReference type="GO" id="GO:0030687">
    <property type="term" value="C:preribosome, large subunit precursor"/>
    <property type="evidence" value="ECO:0007669"/>
    <property type="project" value="TreeGrafter"/>
</dbReference>
<sequence>MESPTESKPAPKQCSACQVSFETDDARRTHSKSSWHVENIRRRVAGLDPIDASPLPPSPTPDSKQKSSKRGKSTRPPPRSDDDDDDDGSSSDTSPSLPDDTPTPFTREQCLFCPTASASFSSSLTHMHQAHGLFIPSPERLVVDLETLIRYLHLVIFQYRECLSCATQRRTPAAAQQHMLAKGHCNFDLDRAESEYRDFYDLATSGAAPPGGGGQQDSAHLPSGKIVAPRTAAPTSQARLPARPPPEIPSPSIPPPPSNSTDTPASPSLELTARVAKRQDLLASQLAHLSASDRASLAHLPTSQQLAVLGAQQRQADAETRKERRLRTRVEFLDQKTVPKAIANDLPWKDSRYPGR</sequence>
<keyword evidence="3" id="KW-0479">Metal-binding</keyword>
<evidence type="ECO:0000313" key="4">
    <source>
        <dbReference type="Proteomes" id="UP001172155"/>
    </source>
</evidence>
<evidence type="ECO:0000259" key="2">
    <source>
        <dbReference type="Pfam" id="PF12756"/>
    </source>
</evidence>
<dbReference type="Proteomes" id="UP001172155">
    <property type="component" value="Unassembled WGS sequence"/>
</dbReference>
<evidence type="ECO:0000313" key="3">
    <source>
        <dbReference type="EMBL" id="KAK0750305.1"/>
    </source>
</evidence>
<dbReference type="AlphaFoldDB" id="A0AA40F390"/>
<reference evidence="3" key="1">
    <citation type="submission" date="2023-06" db="EMBL/GenBank/DDBJ databases">
        <title>Genome-scale phylogeny and comparative genomics of the fungal order Sordariales.</title>
        <authorList>
            <consortium name="Lawrence Berkeley National Laboratory"/>
            <person name="Hensen N."/>
            <person name="Bonometti L."/>
            <person name="Westerberg I."/>
            <person name="Brannstrom I.O."/>
            <person name="Guillou S."/>
            <person name="Cros-Aarteil S."/>
            <person name="Calhoun S."/>
            <person name="Haridas S."/>
            <person name="Kuo A."/>
            <person name="Mondo S."/>
            <person name="Pangilinan J."/>
            <person name="Riley R."/>
            <person name="LaButti K."/>
            <person name="Andreopoulos B."/>
            <person name="Lipzen A."/>
            <person name="Chen C."/>
            <person name="Yanf M."/>
            <person name="Daum C."/>
            <person name="Ng V."/>
            <person name="Clum A."/>
            <person name="Steindorff A."/>
            <person name="Ohm R."/>
            <person name="Martin F."/>
            <person name="Silar P."/>
            <person name="Natvig D."/>
            <person name="Lalanne C."/>
            <person name="Gautier V."/>
            <person name="Ament-velasquez S.L."/>
            <person name="Kruys A."/>
            <person name="Hutchinson M.I."/>
            <person name="Powell A.J."/>
            <person name="Barry K."/>
            <person name="Miller A.N."/>
            <person name="Grigoriev I.V."/>
            <person name="Debuchy R."/>
            <person name="Gladieux P."/>
            <person name="Thoren M.H."/>
            <person name="Johannesson H."/>
        </authorList>
    </citation>
    <scope>NUCLEOTIDE SEQUENCE</scope>
    <source>
        <strain evidence="3">SMH3187-1</strain>
    </source>
</reference>
<feature type="domain" description="ZN622/Rei1/Reh1 zinc finger C2H2-type" evidence="2">
    <location>
        <begin position="109"/>
        <end position="204"/>
    </location>
</feature>
<dbReference type="PANTHER" id="PTHR13182:SF8">
    <property type="entry name" value="CYTOPLASMIC 60S SUBUNIT BIOGENESIS FACTOR ZNF622"/>
    <property type="match status" value="1"/>
</dbReference>
<dbReference type="GO" id="GO:0008270">
    <property type="term" value="F:zinc ion binding"/>
    <property type="evidence" value="ECO:0007669"/>
    <property type="project" value="UniProtKB-KW"/>
</dbReference>
<keyword evidence="3" id="KW-0863">Zinc-finger</keyword>
<feature type="compositionally biased region" description="Low complexity" evidence="1">
    <location>
        <begin position="90"/>
        <end position="104"/>
    </location>
</feature>